<keyword evidence="2" id="KW-1185">Reference proteome</keyword>
<organism evidence="1 2">
    <name type="scientific">Portunus trituberculatus</name>
    <name type="common">Swimming crab</name>
    <name type="synonym">Neptunus trituberculatus</name>
    <dbReference type="NCBI Taxonomy" id="210409"/>
    <lineage>
        <taxon>Eukaryota</taxon>
        <taxon>Metazoa</taxon>
        <taxon>Ecdysozoa</taxon>
        <taxon>Arthropoda</taxon>
        <taxon>Crustacea</taxon>
        <taxon>Multicrustacea</taxon>
        <taxon>Malacostraca</taxon>
        <taxon>Eumalacostraca</taxon>
        <taxon>Eucarida</taxon>
        <taxon>Decapoda</taxon>
        <taxon>Pleocyemata</taxon>
        <taxon>Brachyura</taxon>
        <taxon>Eubrachyura</taxon>
        <taxon>Portunoidea</taxon>
        <taxon>Portunidae</taxon>
        <taxon>Portuninae</taxon>
        <taxon>Portunus</taxon>
    </lineage>
</organism>
<reference evidence="1 2" key="1">
    <citation type="submission" date="2019-05" db="EMBL/GenBank/DDBJ databases">
        <title>Another draft genome of Portunus trituberculatus and its Hox gene families provides insights of decapod evolution.</title>
        <authorList>
            <person name="Jeong J.-H."/>
            <person name="Song I."/>
            <person name="Kim S."/>
            <person name="Choi T."/>
            <person name="Kim D."/>
            <person name="Ryu S."/>
            <person name="Kim W."/>
        </authorList>
    </citation>
    <scope>NUCLEOTIDE SEQUENCE [LARGE SCALE GENOMIC DNA]</scope>
    <source>
        <tissue evidence="1">Muscle</tissue>
    </source>
</reference>
<accession>A0A5B7GBC4</accession>
<protein>
    <submittedName>
        <fullName evidence="1">Uncharacterized protein</fullName>
    </submittedName>
</protein>
<evidence type="ECO:0000313" key="2">
    <source>
        <dbReference type="Proteomes" id="UP000324222"/>
    </source>
</evidence>
<name>A0A5B7GBC4_PORTR</name>
<sequence>MCCYLQACLPAKATATQVCSAPHHTACSALSLVSLNQGSFVVDTTCSLLDCKFRAPASSCCLLLCSLSLQHSVPCACLLLSFLRLHHHSSAKGFVFLHVDLISAALILAPTCQPHPAAHAWLRRPLSGPNHHNNVSFIKGSLACVPTLESSEISTVWLRLNSHSIAKFICPVHFSPNSSGNSKFFDYLTFKVEHILSLYPFA</sequence>
<evidence type="ECO:0000313" key="1">
    <source>
        <dbReference type="EMBL" id="MPC54593.1"/>
    </source>
</evidence>
<dbReference type="AlphaFoldDB" id="A0A5B7GBC4"/>
<proteinExistence type="predicted"/>
<comment type="caution">
    <text evidence="1">The sequence shown here is derived from an EMBL/GenBank/DDBJ whole genome shotgun (WGS) entry which is preliminary data.</text>
</comment>
<gene>
    <name evidence="1" type="ORF">E2C01_048516</name>
</gene>
<dbReference type="EMBL" id="VSRR010012481">
    <property type="protein sequence ID" value="MPC54593.1"/>
    <property type="molecule type" value="Genomic_DNA"/>
</dbReference>
<dbReference type="Proteomes" id="UP000324222">
    <property type="component" value="Unassembled WGS sequence"/>
</dbReference>